<protein>
    <submittedName>
        <fullName evidence="1">Uncharacterized protein</fullName>
    </submittedName>
</protein>
<organism evidence="1 2">
    <name type="scientific">Candidatus Wildermuthbacteria bacterium RIFCSPLOWO2_01_FULL_48_16</name>
    <dbReference type="NCBI Taxonomy" id="1802461"/>
    <lineage>
        <taxon>Bacteria</taxon>
        <taxon>Candidatus Wildermuthiibacteriota</taxon>
    </lineage>
</organism>
<dbReference type="AlphaFoldDB" id="A0A1G2RKR9"/>
<proteinExistence type="predicted"/>
<dbReference type="STRING" id="1802461.A3B24_02240"/>
<dbReference type="Proteomes" id="UP000176917">
    <property type="component" value="Unassembled WGS sequence"/>
</dbReference>
<sequence>MRVTKISVHLSDIYDRERVTPALLAAFAPFGSLTEGVDGTTLAEAMIAWVDAKHGDQPGLASELVRLVWSATTDQTANVEVGVSEVTLWTPTSGTAIRLRRYVGGYGVQVDFGPKGSEGRAANILDAARKVGVDFEAYAGEKKVEDAEILGLLQQQGWGKGQPPPG</sequence>
<accession>A0A1G2RKR9</accession>
<comment type="caution">
    <text evidence="1">The sequence shown here is derived from an EMBL/GenBank/DDBJ whole genome shotgun (WGS) entry which is preliminary data.</text>
</comment>
<evidence type="ECO:0000313" key="2">
    <source>
        <dbReference type="Proteomes" id="UP000176917"/>
    </source>
</evidence>
<evidence type="ECO:0000313" key="1">
    <source>
        <dbReference type="EMBL" id="OHA73407.1"/>
    </source>
</evidence>
<reference evidence="1 2" key="1">
    <citation type="journal article" date="2016" name="Nat. Commun.">
        <title>Thousands of microbial genomes shed light on interconnected biogeochemical processes in an aquifer system.</title>
        <authorList>
            <person name="Anantharaman K."/>
            <person name="Brown C.T."/>
            <person name="Hug L.A."/>
            <person name="Sharon I."/>
            <person name="Castelle C.J."/>
            <person name="Probst A.J."/>
            <person name="Thomas B.C."/>
            <person name="Singh A."/>
            <person name="Wilkins M.J."/>
            <person name="Karaoz U."/>
            <person name="Brodie E.L."/>
            <person name="Williams K.H."/>
            <person name="Hubbard S.S."/>
            <person name="Banfield J.F."/>
        </authorList>
    </citation>
    <scope>NUCLEOTIDE SEQUENCE [LARGE SCALE GENOMIC DNA]</scope>
</reference>
<gene>
    <name evidence="1" type="ORF">A3B24_02240</name>
</gene>
<name>A0A1G2RKR9_9BACT</name>
<dbReference type="EMBL" id="MHUG01000012">
    <property type="protein sequence ID" value="OHA73407.1"/>
    <property type="molecule type" value="Genomic_DNA"/>
</dbReference>